<feature type="coiled-coil region" evidence="1">
    <location>
        <begin position="41"/>
        <end position="153"/>
    </location>
</feature>
<dbReference type="OrthoDB" id="2596255at2759"/>
<organism evidence="3">
    <name type="scientific">Puccinia triticina (isolate 1-1 / race 1 (BBBD))</name>
    <name type="common">Brown leaf rust fungus</name>
    <dbReference type="NCBI Taxonomy" id="630390"/>
    <lineage>
        <taxon>Eukaryota</taxon>
        <taxon>Fungi</taxon>
        <taxon>Dikarya</taxon>
        <taxon>Basidiomycota</taxon>
        <taxon>Pucciniomycotina</taxon>
        <taxon>Pucciniomycetes</taxon>
        <taxon>Pucciniales</taxon>
        <taxon>Pucciniaceae</taxon>
        <taxon>Puccinia</taxon>
    </lineage>
</organism>
<accession>A0A180G7Z1</accession>
<keyword evidence="1" id="KW-0175">Coiled coil</keyword>
<reference evidence="4" key="4">
    <citation type="submission" date="2025-05" db="UniProtKB">
        <authorList>
            <consortium name="EnsemblFungi"/>
        </authorList>
    </citation>
    <scope>IDENTIFICATION</scope>
    <source>
        <strain evidence="4">isolate 1-1 / race 1 (BBBD)</strain>
    </source>
</reference>
<keyword evidence="5" id="KW-1185">Reference proteome</keyword>
<gene>
    <name evidence="3" type="ORF">PTTG_28956</name>
</gene>
<reference evidence="3" key="1">
    <citation type="submission" date="2009-11" db="EMBL/GenBank/DDBJ databases">
        <authorList>
            <consortium name="The Broad Institute Genome Sequencing Platform"/>
            <person name="Ward D."/>
            <person name="Feldgarden M."/>
            <person name="Earl A."/>
            <person name="Young S.K."/>
            <person name="Zeng Q."/>
            <person name="Koehrsen M."/>
            <person name="Alvarado L."/>
            <person name="Berlin A."/>
            <person name="Bochicchio J."/>
            <person name="Borenstein D."/>
            <person name="Chapman S.B."/>
            <person name="Chen Z."/>
            <person name="Engels R."/>
            <person name="Freedman E."/>
            <person name="Gellesch M."/>
            <person name="Goldberg J."/>
            <person name="Griggs A."/>
            <person name="Gujja S."/>
            <person name="Heilman E."/>
            <person name="Heiman D."/>
            <person name="Hepburn T."/>
            <person name="Howarth C."/>
            <person name="Jen D."/>
            <person name="Larson L."/>
            <person name="Lewis B."/>
            <person name="Mehta T."/>
            <person name="Park D."/>
            <person name="Pearson M."/>
            <person name="Roberts A."/>
            <person name="Saif S."/>
            <person name="Shea T."/>
            <person name="Shenoy N."/>
            <person name="Sisk P."/>
            <person name="Stolte C."/>
            <person name="Sykes S."/>
            <person name="Thomson T."/>
            <person name="Walk T."/>
            <person name="White J."/>
            <person name="Yandava C."/>
            <person name="Izard J."/>
            <person name="Baranova O.V."/>
            <person name="Blanton J.M."/>
            <person name="Tanner A.C."/>
            <person name="Dewhirst F.E."/>
            <person name="Haas B."/>
            <person name="Nusbaum C."/>
            <person name="Birren B."/>
        </authorList>
    </citation>
    <scope>NUCLEOTIDE SEQUENCE [LARGE SCALE GENOMIC DNA]</scope>
    <source>
        <strain evidence="3">1-1 BBBD Race 1</strain>
    </source>
</reference>
<evidence type="ECO:0000313" key="3">
    <source>
        <dbReference type="EMBL" id="OAV88678.1"/>
    </source>
</evidence>
<feature type="compositionally biased region" description="Polar residues" evidence="2">
    <location>
        <begin position="188"/>
        <end position="204"/>
    </location>
</feature>
<name>A0A180G7Z1_PUCT1</name>
<protein>
    <submittedName>
        <fullName evidence="3 4">Uncharacterized protein</fullName>
    </submittedName>
</protein>
<dbReference type="STRING" id="630390.A0A180G7Z1"/>
<feature type="region of interest" description="Disordered" evidence="2">
    <location>
        <begin position="1"/>
        <end position="22"/>
    </location>
</feature>
<proteinExistence type="predicted"/>
<dbReference type="VEuPathDB" id="FungiDB:PTTG_28956"/>
<dbReference type="PANTHER" id="PTHR46564">
    <property type="entry name" value="TRANSPOSASE"/>
    <property type="match status" value="1"/>
</dbReference>
<reference evidence="3" key="2">
    <citation type="submission" date="2016-05" db="EMBL/GenBank/DDBJ databases">
        <title>Comparative analysis highlights variable genome content of wheat rusts and divergence of the mating loci.</title>
        <authorList>
            <person name="Cuomo C.A."/>
            <person name="Bakkeren G."/>
            <person name="Szabo L."/>
            <person name="Khalil H."/>
            <person name="Joly D."/>
            <person name="Goldberg J."/>
            <person name="Young S."/>
            <person name="Zeng Q."/>
            <person name="Fellers J."/>
        </authorList>
    </citation>
    <scope>NUCLEOTIDE SEQUENCE [LARGE SCALE GENOMIC DNA]</scope>
    <source>
        <strain evidence="3">1-1 BBBD Race 1</strain>
    </source>
</reference>
<evidence type="ECO:0000256" key="1">
    <source>
        <dbReference type="SAM" id="Coils"/>
    </source>
</evidence>
<dbReference type="EnsemblFungi" id="PTTG_28956-t43_1">
    <property type="protein sequence ID" value="PTTG_28956-t43_1-p1"/>
    <property type="gene ID" value="PTTG_28956"/>
</dbReference>
<reference evidence="4 5" key="3">
    <citation type="journal article" date="2017" name="G3 (Bethesda)">
        <title>Comparative analysis highlights variable genome content of wheat rusts and divergence of the mating loci.</title>
        <authorList>
            <person name="Cuomo C.A."/>
            <person name="Bakkeren G."/>
            <person name="Khalil H.B."/>
            <person name="Panwar V."/>
            <person name="Joly D."/>
            <person name="Linning R."/>
            <person name="Sakthikumar S."/>
            <person name="Song X."/>
            <person name="Adiconis X."/>
            <person name="Fan L."/>
            <person name="Goldberg J.M."/>
            <person name="Levin J.Z."/>
            <person name="Young S."/>
            <person name="Zeng Q."/>
            <person name="Anikster Y."/>
            <person name="Bruce M."/>
            <person name="Wang M."/>
            <person name="Yin C."/>
            <person name="McCallum B."/>
            <person name="Szabo L.J."/>
            <person name="Hulbert S."/>
            <person name="Chen X."/>
            <person name="Fellers J.P."/>
        </authorList>
    </citation>
    <scope>NUCLEOTIDE SEQUENCE</scope>
    <source>
        <strain evidence="4">isolate 1-1 / race 1 (BBBD)</strain>
        <strain evidence="5">Isolate 1-1 / race 1 (BBBD)</strain>
    </source>
</reference>
<dbReference type="AlphaFoldDB" id="A0A180G7Z1"/>
<dbReference type="Proteomes" id="UP000005240">
    <property type="component" value="Unassembled WGS sequence"/>
</dbReference>
<evidence type="ECO:0000256" key="2">
    <source>
        <dbReference type="SAM" id="MobiDB-lite"/>
    </source>
</evidence>
<evidence type="ECO:0000313" key="5">
    <source>
        <dbReference type="Proteomes" id="UP000005240"/>
    </source>
</evidence>
<dbReference type="PANTHER" id="PTHR46564:SF1">
    <property type="entry name" value="TRANSPOSASE"/>
    <property type="match status" value="1"/>
</dbReference>
<dbReference type="EMBL" id="ADAS02000160">
    <property type="protein sequence ID" value="OAV88678.1"/>
    <property type="molecule type" value="Genomic_DNA"/>
</dbReference>
<evidence type="ECO:0000313" key="4">
    <source>
        <dbReference type="EnsemblFungi" id="PTTG_28956-t43_1-p1"/>
    </source>
</evidence>
<sequence>MNSPETSVGASSKPAPDNEEQALQAEVEKLALALCEAIEENTLLKQNLQDLEQLIKRLDVENMTKSAALLIYNESQMSQLEEKIENQKEDLKRKTDECDTLEQKNQEKMDNLKQTNQVLKTCWEENVQKVADLKAIEEEIEELTLQLCECKREIKSIDRKAHKQAAENSNQFQVVRSRSLTKKPNLKASASNVRDQTHNPTTPVALNESRRNSKANGTKISVGSSTVVAQQKPKDIINHHNQSRFKQSMSIGACPSAQVSPGKRGQYLQGQSDSTHALPAASRITPMYILTKPKPTTTTTTSMNVTAMPEKLALLARIFHRKILLDLPKLREMCRYYLHSSHTCMASTQSPASIGKAPQTVQWPSHDLRDRLDGPFPFSLDPTGLGRLPWLLAPACHQDQPSRLIPSPSHHPPVDSAIREHLIQPVFSLVSQILSPADPPESIQASIHSPPVQPAPTVFVKYAPELKAVAVKLTLRGKGWDEVNDLLNTRILPKLFQRWKHLFLTTTNVVQEPALYLQRGRHLKVDPDQREFILDILSADPTLYLDKIQKAVKDATGIRISLSTIYDNLCLRLGMTKKNIRTVHPSQCEIKWVDFIGKVADPPPEYLVFTDESAICVDESQRRRGWAVKGQQTKQIKHTHDLP</sequence>
<feature type="region of interest" description="Disordered" evidence="2">
    <location>
        <begin position="183"/>
        <end position="219"/>
    </location>
</feature>
<feature type="compositionally biased region" description="Polar residues" evidence="2">
    <location>
        <begin position="1"/>
        <end position="10"/>
    </location>
</feature>